<dbReference type="Gene3D" id="3.80.10.10">
    <property type="entry name" value="Ribonuclease Inhibitor"/>
    <property type="match status" value="1"/>
</dbReference>
<sequence length="425" mass="49862">MELLICIAEYVDQDYTISAPTEKILDYTTIQGQPGRFLGLGFSKGEPYYDIEDPSAHAKWRERHMRKNGDVLNLALANKRMLEACEPVLDGQLVLRGDERGRLASLRRILSETKPYLQKYVSNTVIEERGSSTVYRLWDEVGISFGPIFRDFTALTSLDIYTEGGYFLHFEENKKRTARWCRILPELTSLRRLSMTGFAEVDEFPLLPQLQEAYFHWCEPSEEFERGQFGGVWGAILKNLPALRTLVNNHSFGDIPDGGFRACKDTLETLVWDSSYYGFPEQALLELTCLKHLTVDFSGRILADHMRDSWRRPSHIRNLPQTVETLDVYLIDFRHFRFEDPDEPPEDDYDFWEPCYCETCVHSKGFWEMLEDKCRTRWRNVRLIRLVIPRRKRAWPWPCRYISRDADIIEKFKSNLGIKLLIDRE</sequence>
<dbReference type="SUPFAM" id="SSF52047">
    <property type="entry name" value="RNI-like"/>
    <property type="match status" value="1"/>
</dbReference>
<reference evidence="1" key="1">
    <citation type="journal article" date="2020" name="Phytopathology">
        <title>Genome Sequence Resources of Colletotrichum truncatum, C. plurivorum, C. musicola, and C. sojae: Four Species Pathogenic to Soybean (Glycine max).</title>
        <authorList>
            <person name="Rogerio F."/>
            <person name="Boufleur T.R."/>
            <person name="Ciampi-Guillardi M."/>
            <person name="Sukno S.A."/>
            <person name="Thon M.R."/>
            <person name="Massola Junior N.S."/>
            <person name="Baroncelli R."/>
        </authorList>
    </citation>
    <scope>NUCLEOTIDE SEQUENCE</scope>
    <source>
        <strain evidence="1">LFN00145</strain>
    </source>
</reference>
<name>A0A8H6NB99_9PEZI</name>
<accession>A0A8H6NB99</accession>
<proteinExistence type="predicted"/>
<dbReference type="InterPro" id="IPR032675">
    <property type="entry name" value="LRR_dom_sf"/>
</dbReference>
<organism evidence="1 2">
    <name type="scientific">Colletotrichum plurivorum</name>
    <dbReference type="NCBI Taxonomy" id="2175906"/>
    <lineage>
        <taxon>Eukaryota</taxon>
        <taxon>Fungi</taxon>
        <taxon>Dikarya</taxon>
        <taxon>Ascomycota</taxon>
        <taxon>Pezizomycotina</taxon>
        <taxon>Sordariomycetes</taxon>
        <taxon>Hypocreomycetidae</taxon>
        <taxon>Glomerellales</taxon>
        <taxon>Glomerellaceae</taxon>
        <taxon>Colletotrichum</taxon>
        <taxon>Colletotrichum orchidearum species complex</taxon>
    </lineage>
</organism>
<comment type="caution">
    <text evidence="1">The sequence shown here is derived from an EMBL/GenBank/DDBJ whole genome shotgun (WGS) entry which is preliminary data.</text>
</comment>
<protein>
    <submittedName>
        <fullName evidence="1">Uncharacterized protein</fullName>
    </submittedName>
</protein>
<dbReference type="EMBL" id="WIGO01000153">
    <property type="protein sequence ID" value="KAF6826503.1"/>
    <property type="molecule type" value="Genomic_DNA"/>
</dbReference>
<keyword evidence="2" id="KW-1185">Reference proteome</keyword>
<evidence type="ECO:0000313" key="2">
    <source>
        <dbReference type="Proteomes" id="UP000654918"/>
    </source>
</evidence>
<dbReference type="Proteomes" id="UP000654918">
    <property type="component" value="Unassembled WGS sequence"/>
</dbReference>
<gene>
    <name evidence="1" type="ORF">CPLU01_09620</name>
</gene>
<dbReference type="AlphaFoldDB" id="A0A8H6NB99"/>
<evidence type="ECO:0000313" key="1">
    <source>
        <dbReference type="EMBL" id="KAF6826503.1"/>
    </source>
</evidence>